<protein>
    <recommendedName>
        <fullName evidence="3">X-X-X-Leu-X-X-Gly heptad repeat-containing protein</fullName>
    </recommendedName>
</protein>
<reference evidence="1 2" key="1">
    <citation type="submission" date="2020-12" db="EMBL/GenBank/DDBJ databases">
        <title>FDA dAtabase for Regulatory Grade micrObial Sequences (FDA-ARGOS): Supporting development and validation of Infectious Disease Dx tests.</title>
        <authorList>
            <person name="Sproer C."/>
            <person name="Gronow S."/>
            <person name="Severitt S."/>
            <person name="Schroder I."/>
            <person name="Tallon L."/>
            <person name="Sadzewicz L."/>
            <person name="Zhao X."/>
            <person name="Boylan J."/>
            <person name="Ott S."/>
            <person name="Bowen H."/>
            <person name="Vavikolanu K."/>
            <person name="Mehta A."/>
            <person name="Aluvathingal J."/>
            <person name="Nadendla S."/>
            <person name="Lowell S."/>
            <person name="Myers T."/>
            <person name="Yan Y."/>
            <person name="Sichtig H."/>
        </authorList>
    </citation>
    <scope>NUCLEOTIDE SEQUENCE [LARGE SCALE GENOMIC DNA]</scope>
    <source>
        <strain evidence="1 2">FDAARGOS_1053</strain>
    </source>
</reference>
<proteinExistence type="predicted"/>
<dbReference type="GeneID" id="92758811"/>
<accession>A0A7T4EG83</accession>
<sequence length="176" mass="17715">MEIPAGFTDTVTGLKDQTTTVMTPTIGDSVSEQIMNKIFVGFSDGAEKARGGPGTAIEGATKLQGGLADLQGATVQMGDGAGRLAGGVDKLTGPVTGALDQLPEAHAIADQLKNTPVGQVVVPQDGPGTLVAGTATLRDGTQRLVAGSRQLADRAVQLDEGAGTLSPRVARPGATR</sequence>
<name>A0A7T4EG83_9CORY</name>
<dbReference type="EMBL" id="CP066007">
    <property type="protein sequence ID" value="QQB46828.1"/>
    <property type="molecule type" value="Genomic_DNA"/>
</dbReference>
<dbReference type="RefSeq" id="WP_143336988.1">
    <property type="nucleotide sequence ID" value="NZ_CP066007.1"/>
</dbReference>
<organism evidence="1 2">
    <name type="scientific">Corynebacterium glucuronolyticum</name>
    <dbReference type="NCBI Taxonomy" id="39791"/>
    <lineage>
        <taxon>Bacteria</taxon>
        <taxon>Bacillati</taxon>
        <taxon>Actinomycetota</taxon>
        <taxon>Actinomycetes</taxon>
        <taxon>Mycobacteriales</taxon>
        <taxon>Corynebacteriaceae</taxon>
        <taxon>Corynebacterium</taxon>
    </lineage>
</organism>
<evidence type="ECO:0000313" key="2">
    <source>
        <dbReference type="Proteomes" id="UP000596145"/>
    </source>
</evidence>
<evidence type="ECO:0000313" key="1">
    <source>
        <dbReference type="EMBL" id="QQB46828.1"/>
    </source>
</evidence>
<dbReference type="OrthoDB" id="4426125at2"/>
<gene>
    <name evidence="1" type="ORF">I6I10_02530</name>
</gene>
<evidence type="ECO:0008006" key="3">
    <source>
        <dbReference type="Google" id="ProtNLM"/>
    </source>
</evidence>
<dbReference type="InterPro" id="IPR023908">
    <property type="entry name" value="xxxLxxG_rpt"/>
</dbReference>
<dbReference type="NCBIfam" id="TIGR03057">
    <property type="entry name" value="xxxLxxG_by_4"/>
    <property type="match status" value="1"/>
</dbReference>
<dbReference type="Proteomes" id="UP000596145">
    <property type="component" value="Chromosome"/>
</dbReference>
<dbReference type="AlphaFoldDB" id="A0A7T4EG83"/>